<dbReference type="EMBL" id="KQ030721">
    <property type="protein sequence ID" value="KJZ69386.1"/>
    <property type="molecule type" value="Genomic_DNA"/>
</dbReference>
<evidence type="ECO:0000256" key="1">
    <source>
        <dbReference type="SAM" id="MobiDB-lite"/>
    </source>
</evidence>
<gene>
    <name evidence="2" type="ORF">HIM_11225</name>
</gene>
<dbReference type="AlphaFoldDB" id="A0A0F7ZFM2"/>
<evidence type="ECO:0000313" key="2">
    <source>
        <dbReference type="EMBL" id="KJZ69386.1"/>
    </source>
</evidence>
<dbReference type="OrthoDB" id="5091156at2759"/>
<name>A0A0F7ZFM2_9HYPO</name>
<organism evidence="2 3">
    <name type="scientific">Hirsutella minnesotensis 3608</name>
    <dbReference type="NCBI Taxonomy" id="1043627"/>
    <lineage>
        <taxon>Eukaryota</taxon>
        <taxon>Fungi</taxon>
        <taxon>Dikarya</taxon>
        <taxon>Ascomycota</taxon>
        <taxon>Pezizomycotina</taxon>
        <taxon>Sordariomycetes</taxon>
        <taxon>Hypocreomycetidae</taxon>
        <taxon>Hypocreales</taxon>
        <taxon>Ophiocordycipitaceae</taxon>
        <taxon>Hirsutella</taxon>
    </lineage>
</organism>
<dbReference type="Proteomes" id="UP000054481">
    <property type="component" value="Unassembled WGS sequence"/>
</dbReference>
<evidence type="ECO:0000313" key="3">
    <source>
        <dbReference type="Proteomes" id="UP000054481"/>
    </source>
</evidence>
<proteinExistence type="predicted"/>
<sequence length="226" mass="25561">MGLDTFTYDPDHRVVVCRACGTCLAAKATGWRRHLRADPHRMKGDELKATVELMSSYSLRPAEELRRWRPERTRPCRAIDGLRVYAGYRCACAADCDFCTIRLAAMHDHMPRHGKKASQHGRGGMALWHPCRLQTYFTAKGLIDYFVVESATGPWTADESAAAPGTSTQAPPPRKEETRLFEGLKEDLKTAVRDLDERAARVEDTGDSRADRESWLLRTGFPYLYL</sequence>
<accession>A0A0F7ZFM2</accession>
<protein>
    <submittedName>
        <fullName evidence="2">Uncharacterized protein</fullName>
    </submittedName>
</protein>
<dbReference type="InterPro" id="IPR022698">
    <property type="entry name" value="OrsD"/>
</dbReference>
<reference evidence="2 3" key="1">
    <citation type="journal article" date="2014" name="Genome Biol. Evol.">
        <title>Comparative genomics and transcriptomics analyses reveal divergent lifestyle features of nematode endoparasitic fungus Hirsutella minnesotensis.</title>
        <authorList>
            <person name="Lai Y."/>
            <person name="Liu K."/>
            <person name="Zhang X."/>
            <person name="Zhang X."/>
            <person name="Li K."/>
            <person name="Wang N."/>
            <person name="Shu C."/>
            <person name="Wu Y."/>
            <person name="Wang C."/>
            <person name="Bushley K.E."/>
            <person name="Xiang M."/>
            <person name="Liu X."/>
        </authorList>
    </citation>
    <scope>NUCLEOTIDE SEQUENCE [LARGE SCALE GENOMIC DNA]</scope>
    <source>
        <strain evidence="2 3">3608</strain>
    </source>
</reference>
<feature type="region of interest" description="Disordered" evidence="1">
    <location>
        <begin position="157"/>
        <end position="176"/>
    </location>
</feature>
<keyword evidence="3" id="KW-1185">Reference proteome</keyword>
<dbReference type="Pfam" id="PF12013">
    <property type="entry name" value="OrsD"/>
    <property type="match status" value="1"/>
</dbReference>